<accession>A0A073AYS2</accession>
<protein>
    <submittedName>
        <fullName evidence="1">Uncharacterized protein</fullName>
    </submittedName>
</protein>
<reference evidence="1 2" key="1">
    <citation type="submission" date="2014-06" db="EMBL/GenBank/DDBJ databases">
        <title>Saccharopolyspora rectivirgula DSM-43113 Genome sequencing.</title>
        <authorList>
            <person name="Barrera C."/>
            <person name="Millon L."/>
            <person name="Rognon B."/>
            <person name="Zaugg C."/>
            <person name="Monod M."/>
        </authorList>
    </citation>
    <scope>NUCLEOTIDE SEQUENCE [LARGE SCALE GENOMIC DNA]</scope>
    <source>
        <strain evidence="1 2">DSM 43113</strain>
    </source>
</reference>
<evidence type="ECO:0000313" key="1">
    <source>
        <dbReference type="EMBL" id="KEI44938.1"/>
    </source>
</evidence>
<sequence length="87" mass="9629">MGGSAHPDSTCISKSVFSIDETVPRPRVNHVLPWSHRDRRVQHYRCGGSSDVLGQDTVQLVPLRPTTGVFIGALDSLPTHLRELLEK</sequence>
<evidence type="ECO:0000313" key="2">
    <source>
        <dbReference type="Proteomes" id="UP000031419"/>
    </source>
</evidence>
<proteinExistence type="predicted"/>
<dbReference type="Proteomes" id="UP000031419">
    <property type="component" value="Unassembled WGS sequence"/>
</dbReference>
<dbReference type="EMBL" id="JNVU01000017">
    <property type="protein sequence ID" value="KEI44938.1"/>
    <property type="molecule type" value="Genomic_DNA"/>
</dbReference>
<name>A0A073AYS2_9PSEU</name>
<dbReference type="RefSeq" id="WP_029721213.1">
    <property type="nucleotide sequence ID" value="NZ_JNVU01000017.1"/>
</dbReference>
<comment type="caution">
    <text evidence="1">The sequence shown here is derived from an EMBL/GenBank/DDBJ whole genome shotgun (WGS) entry which is preliminary data.</text>
</comment>
<gene>
    <name evidence="1" type="ORF">GU90_06845</name>
</gene>
<dbReference type="AlphaFoldDB" id="A0A073AYS2"/>
<keyword evidence="2" id="KW-1185">Reference proteome</keyword>
<organism evidence="1 2">
    <name type="scientific">Saccharopolyspora rectivirgula</name>
    <dbReference type="NCBI Taxonomy" id="28042"/>
    <lineage>
        <taxon>Bacteria</taxon>
        <taxon>Bacillati</taxon>
        <taxon>Actinomycetota</taxon>
        <taxon>Actinomycetes</taxon>
        <taxon>Pseudonocardiales</taxon>
        <taxon>Pseudonocardiaceae</taxon>
        <taxon>Saccharopolyspora</taxon>
    </lineage>
</organism>